<dbReference type="Pfam" id="PF26335">
    <property type="entry name" value="ARB_00930_C"/>
    <property type="match status" value="1"/>
</dbReference>
<name>A0ABR4GX67_9EURO</name>
<comment type="similarity">
    <text evidence="1">Belongs to the beta-lactamase family.</text>
</comment>
<comment type="caution">
    <text evidence="5">The sequence shown here is derived from an EMBL/GenBank/DDBJ whole genome shotgun (WGS) entry which is preliminary data.</text>
</comment>
<dbReference type="Gene3D" id="3.40.710.10">
    <property type="entry name" value="DD-peptidase/beta-lactamase superfamily"/>
    <property type="match status" value="1"/>
</dbReference>
<proteinExistence type="inferred from homology"/>
<dbReference type="PANTHER" id="PTHR22935:SF95">
    <property type="entry name" value="BETA-LACTAMASE-LIKE 1-RELATED"/>
    <property type="match status" value="1"/>
</dbReference>
<dbReference type="EMBL" id="JBFXLT010000130">
    <property type="protein sequence ID" value="KAL2807798.1"/>
    <property type="molecule type" value="Genomic_DNA"/>
</dbReference>
<dbReference type="InterPro" id="IPR012338">
    <property type="entry name" value="Beta-lactam/transpept-like"/>
</dbReference>
<dbReference type="Proteomes" id="UP001610334">
    <property type="component" value="Unassembled WGS sequence"/>
</dbReference>
<sequence>MYLYLTTLALLLGLSVSAASLCPPTGPVLPFPRISPNESGHGLTQRLDEFVRGAKVAGWNTSVNSFSVIATSADATFFDYHYTAPVKNESGVLHVDGNTVYSAASITKVFTVLAVWLDERMNLDDPIGNYVQELNSSEWGDVTLRLLTSQIAAVPRNGYTFDNAPQAVELAGLGFPELSPGEMPPCSLAPGLRMCSREEFFSSFSEFGFTGQVGDRVAYSDLAYILLGYALEDITGLPYSQVLKESILDVVGLSDTGFDSVEASRMIIPSEAAFWIDIDWAYYVKTAGLYSTPNDLSAFARAIYNNTLLSRARTNEWLKPSAFTSQLDNSVGAPWEIFRPTTLTKDGRPVDHYTKSGDLPGFSSSYLVLVPEFELGVTILSAGPDASTLVPLLLDTVQAALIPFLDQLARVQAVEMYAGTYYESQAGNKSAEISLEVDDGPGLKVTSWKKGRIDMLKSFDVVLFGADAEEALPVDVRFYPIGEDERWYAGFSEADTKIQQGAGPLRGSACMPWYRVDQFHYGRVRLDEVAFRRNEDGGIEGLEVPGLRGSFDKVKV</sequence>
<dbReference type="InterPro" id="IPR001466">
    <property type="entry name" value="Beta-lactam-related"/>
</dbReference>
<keyword evidence="6" id="KW-1185">Reference proteome</keyword>
<organism evidence="5 6">
    <name type="scientific">Aspergillus granulosus</name>
    <dbReference type="NCBI Taxonomy" id="176169"/>
    <lineage>
        <taxon>Eukaryota</taxon>
        <taxon>Fungi</taxon>
        <taxon>Dikarya</taxon>
        <taxon>Ascomycota</taxon>
        <taxon>Pezizomycotina</taxon>
        <taxon>Eurotiomycetes</taxon>
        <taxon>Eurotiomycetidae</taxon>
        <taxon>Eurotiales</taxon>
        <taxon>Aspergillaceae</taxon>
        <taxon>Aspergillus</taxon>
        <taxon>Aspergillus subgen. Nidulantes</taxon>
    </lineage>
</organism>
<accession>A0ABR4GX67</accession>
<evidence type="ECO:0000256" key="2">
    <source>
        <dbReference type="SAM" id="SignalP"/>
    </source>
</evidence>
<protein>
    <submittedName>
        <fullName evidence="5">Beta-lactamase/transpeptidase-like protein</fullName>
    </submittedName>
</protein>
<keyword evidence="2" id="KW-0732">Signal</keyword>
<feature type="chain" id="PRO_5046382178" evidence="2">
    <location>
        <begin position="20"/>
        <end position="556"/>
    </location>
</feature>
<evidence type="ECO:0000313" key="6">
    <source>
        <dbReference type="Proteomes" id="UP001610334"/>
    </source>
</evidence>
<dbReference type="Pfam" id="PF00144">
    <property type="entry name" value="Beta-lactamase"/>
    <property type="match status" value="1"/>
</dbReference>
<evidence type="ECO:0000256" key="1">
    <source>
        <dbReference type="ARBA" id="ARBA00038473"/>
    </source>
</evidence>
<reference evidence="5 6" key="1">
    <citation type="submission" date="2024-07" db="EMBL/GenBank/DDBJ databases">
        <title>Section-level genome sequencing and comparative genomics of Aspergillus sections Usti and Cavernicolus.</title>
        <authorList>
            <consortium name="Lawrence Berkeley National Laboratory"/>
            <person name="Nybo J.L."/>
            <person name="Vesth T.C."/>
            <person name="Theobald S."/>
            <person name="Frisvad J.C."/>
            <person name="Larsen T.O."/>
            <person name="Kjaerboelling I."/>
            <person name="Rothschild-Mancinelli K."/>
            <person name="Lyhne E.K."/>
            <person name="Kogle M.E."/>
            <person name="Barry K."/>
            <person name="Clum A."/>
            <person name="Na H."/>
            <person name="Ledsgaard L."/>
            <person name="Lin J."/>
            <person name="Lipzen A."/>
            <person name="Kuo A."/>
            <person name="Riley R."/>
            <person name="Mondo S."/>
            <person name="Labutti K."/>
            <person name="Haridas S."/>
            <person name="Pangalinan J."/>
            <person name="Salamov A.A."/>
            <person name="Simmons B.A."/>
            <person name="Magnuson J.K."/>
            <person name="Chen J."/>
            <person name="Drula E."/>
            <person name="Henrissat B."/>
            <person name="Wiebenga A."/>
            <person name="Lubbers R.J."/>
            <person name="Gomes A.C."/>
            <person name="Makela M.R."/>
            <person name="Stajich J."/>
            <person name="Grigoriev I.V."/>
            <person name="Mortensen U.H."/>
            <person name="De Vries R.P."/>
            <person name="Baker S.E."/>
            <person name="Andersen M.R."/>
        </authorList>
    </citation>
    <scope>NUCLEOTIDE SEQUENCE [LARGE SCALE GENOMIC DNA]</scope>
    <source>
        <strain evidence="5 6">CBS 588.65</strain>
    </source>
</reference>
<dbReference type="SUPFAM" id="SSF56601">
    <property type="entry name" value="beta-lactamase/transpeptidase-like"/>
    <property type="match status" value="1"/>
</dbReference>
<feature type="domain" description="Beta-lactamase-like ARB-00930-like C-terminal" evidence="4">
    <location>
        <begin position="409"/>
        <end position="554"/>
    </location>
</feature>
<dbReference type="PANTHER" id="PTHR22935">
    <property type="entry name" value="PENICILLIN-BINDING PROTEIN"/>
    <property type="match status" value="1"/>
</dbReference>
<evidence type="ECO:0000259" key="3">
    <source>
        <dbReference type="Pfam" id="PF00144"/>
    </source>
</evidence>
<feature type="domain" description="Beta-lactamase-related" evidence="3">
    <location>
        <begin position="90"/>
        <end position="385"/>
    </location>
</feature>
<dbReference type="InterPro" id="IPR058664">
    <property type="entry name" value="ARB_00930-like_C"/>
</dbReference>
<evidence type="ECO:0000259" key="4">
    <source>
        <dbReference type="Pfam" id="PF26335"/>
    </source>
</evidence>
<dbReference type="InterPro" id="IPR051478">
    <property type="entry name" value="Beta-lactamase-like_AB/R"/>
</dbReference>
<feature type="signal peptide" evidence="2">
    <location>
        <begin position="1"/>
        <end position="19"/>
    </location>
</feature>
<evidence type="ECO:0000313" key="5">
    <source>
        <dbReference type="EMBL" id="KAL2807798.1"/>
    </source>
</evidence>
<gene>
    <name evidence="5" type="ORF">BJX63DRAFT_436723</name>
</gene>